<organism evidence="2 3">
    <name type="scientific">Metabacillus lacus</name>
    <dbReference type="NCBI Taxonomy" id="1983721"/>
    <lineage>
        <taxon>Bacteria</taxon>
        <taxon>Bacillati</taxon>
        <taxon>Bacillota</taxon>
        <taxon>Bacilli</taxon>
        <taxon>Bacillales</taxon>
        <taxon>Bacillaceae</taxon>
        <taxon>Metabacillus</taxon>
    </lineage>
</organism>
<sequence>MIAFLTAVFVAVPVTTTVWLVSMFAYGQPFFFSTAIAAGAGLGVYGILSAAGSYRFLKKHGLTRKEYKYIKRNLTEAKGKLFRLNKSLFSMRDIGSIKQRLELVKVARKIYVLTKNEPKRFYQAERFYFSHLDSAVELAEKYAFLSNQPKKSLELKESLIHTKKTLGDLQYSIEKDLQQVIANDVDELHFEIDVARNAISKTSERTKYLDEGRR</sequence>
<keyword evidence="1" id="KW-0812">Transmembrane</keyword>
<proteinExistence type="predicted"/>
<feature type="transmembrane region" description="Helical" evidence="1">
    <location>
        <begin position="30"/>
        <end position="57"/>
    </location>
</feature>
<reference evidence="2 3" key="1">
    <citation type="submission" date="2019-11" db="EMBL/GenBank/DDBJ databases">
        <title>Bacillus lacus genome.</title>
        <authorList>
            <person name="Allen C.J."/>
            <person name="Newman J.D."/>
        </authorList>
    </citation>
    <scope>NUCLEOTIDE SEQUENCE [LARGE SCALE GENOMIC DNA]</scope>
    <source>
        <strain evidence="2 3">KCTC 33946</strain>
    </source>
</reference>
<dbReference type="EMBL" id="WKKI01000016">
    <property type="protein sequence ID" value="MRX72486.1"/>
    <property type="molecule type" value="Genomic_DNA"/>
</dbReference>
<dbReference type="OrthoDB" id="2081028at2"/>
<keyword evidence="1" id="KW-0472">Membrane</keyword>
<comment type="caution">
    <text evidence="2">The sequence shown here is derived from an EMBL/GenBank/DDBJ whole genome shotgun (WGS) entry which is preliminary data.</text>
</comment>
<protein>
    <submittedName>
        <fullName evidence="2">Protein xpaC</fullName>
    </submittedName>
</protein>
<dbReference type="Proteomes" id="UP000448867">
    <property type="component" value="Unassembled WGS sequence"/>
</dbReference>
<keyword evidence="1" id="KW-1133">Transmembrane helix</keyword>
<keyword evidence="3" id="KW-1185">Reference proteome</keyword>
<dbReference type="Pfam" id="PF10112">
    <property type="entry name" value="Halogen_Hydrol"/>
    <property type="match status" value="1"/>
</dbReference>
<dbReference type="InterPro" id="IPR018770">
    <property type="entry name" value="ChloroindolylP_hydrolase"/>
</dbReference>
<evidence type="ECO:0000313" key="2">
    <source>
        <dbReference type="EMBL" id="MRX72486.1"/>
    </source>
</evidence>
<evidence type="ECO:0000256" key="1">
    <source>
        <dbReference type="SAM" id="Phobius"/>
    </source>
</evidence>
<dbReference type="AlphaFoldDB" id="A0A7X2LYL7"/>
<accession>A0A7X2LYL7</accession>
<gene>
    <name evidence="2" type="ORF">GJU40_10045</name>
</gene>
<evidence type="ECO:0000313" key="3">
    <source>
        <dbReference type="Proteomes" id="UP000448867"/>
    </source>
</evidence>
<name>A0A7X2LYL7_9BACI</name>